<feature type="transmembrane region" description="Helical" evidence="9">
    <location>
        <begin position="181"/>
        <end position="201"/>
    </location>
</feature>
<dbReference type="GO" id="GO:0005774">
    <property type="term" value="C:vacuolar membrane"/>
    <property type="evidence" value="ECO:0007669"/>
    <property type="project" value="TreeGrafter"/>
</dbReference>
<dbReference type="PANTHER" id="PTHR22950:SF692">
    <property type="entry name" value="TRANSMEMBRANE AMINO ACID TRANSPORTER FAMILY PROTEIN"/>
    <property type="match status" value="1"/>
</dbReference>
<feature type="non-terminal residue" evidence="11">
    <location>
        <position position="1"/>
    </location>
</feature>
<comment type="caution">
    <text evidence="11">The sequence shown here is derived from an EMBL/GenBank/DDBJ whole genome shotgun (WGS) entry which is preliminary data.</text>
</comment>
<feature type="domain" description="Amino acid transporter transmembrane" evidence="10">
    <location>
        <begin position="151"/>
        <end position="346"/>
    </location>
</feature>
<feature type="compositionally biased region" description="Basic and acidic residues" evidence="8">
    <location>
        <begin position="97"/>
        <end position="108"/>
    </location>
</feature>
<dbReference type="Pfam" id="PF01490">
    <property type="entry name" value="Aa_trans"/>
    <property type="match status" value="1"/>
</dbReference>
<evidence type="ECO:0000256" key="4">
    <source>
        <dbReference type="ARBA" id="ARBA00022970"/>
    </source>
</evidence>
<feature type="transmembrane region" description="Helical" evidence="9">
    <location>
        <begin position="418"/>
        <end position="441"/>
    </location>
</feature>
<keyword evidence="3 9" id="KW-0812">Transmembrane</keyword>
<gene>
    <name evidence="11" type="primary">AVT1C</name>
    <name evidence="11" type="ORF">CR513_27939</name>
</gene>
<sequence length="484" mass="52794">MKNSASDRGLFIESDEDVEKDMQKDNDDRNYSDYSNDSNENQSMRKPSNYSIAWPQSYRQSIDLYGSVPSPNIGFLGTTSLSRLSSSFISSSLTRRHTQEILPPEKKPLLQPTEEDQPRRPLLPPQLISAKSSLRKEPSKVSHEAHIPGQCTFGQAVLNGINALCGIGILSTPYAAKEGGWAGLSILLMYAIFSFYTGLLLRYCLDSQPGLETYPDIGQAAFGTTGRFIISIILYMELYACCIEYIIVESDNLSTLFPNAHINLGGIELNSHVLFAILTSVALLPTVWLRDLRILSYISACGVIATIVVVLCLFWVCLVDNASIHTKGTTTTLNLATLPVAMGLYVAIMGYSAFREGTLSQYTLNMPQDLVAAKIAVWTTQHICIESISSSNESGGVDTIKQSQLLQVFHAHQNSSSLVMSLTGSLLTMFVSLILPAACFLSIRGGRISRFQIALCMTIIAVGVVSSGFGSYSSLSEIIALLFG</sequence>
<evidence type="ECO:0000256" key="5">
    <source>
        <dbReference type="ARBA" id="ARBA00022989"/>
    </source>
</evidence>
<protein>
    <submittedName>
        <fullName evidence="11">Amino acid transporter AVT1C</fullName>
    </submittedName>
</protein>
<feature type="transmembrane region" description="Helical" evidence="9">
    <location>
        <begin position="331"/>
        <end position="354"/>
    </location>
</feature>
<feature type="compositionally biased region" description="Basic and acidic residues" evidence="8">
    <location>
        <begin position="20"/>
        <end position="31"/>
    </location>
</feature>
<dbReference type="OrthoDB" id="655540at2759"/>
<feature type="transmembrane region" description="Helical" evidence="9">
    <location>
        <begin position="269"/>
        <end position="288"/>
    </location>
</feature>
<evidence type="ECO:0000256" key="1">
    <source>
        <dbReference type="ARBA" id="ARBA00004141"/>
    </source>
</evidence>
<proteinExistence type="inferred from homology"/>
<evidence type="ECO:0000256" key="8">
    <source>
        <dbReference type="SAM" id="MobiDB-lite"/>
    </source>
</evidence>
<evidence type="ECO:0000259" key="10">
    <source>
        <dbReference type="Pfam" id="PF01490"/>
    </source>
</evidence>
<dbReference type="EMBL" id="QJKJ01005451">
    <property type="protein sequence ID" value="RDX90213.1"/>
    <property type="molecule type" value="Genomic_DNA"/>
</dbReference>
<dbReference type="AlphaFoldDB" id="A0A371GIR1"/>
<evidence type="ECO:0000313" key="12">
    <source>
        <dbReference type="Proteomes" id="UP000257109"/>
    </source>
</evidence>
<dbReference type="PANTHER" id="PTHR22950">
    <property type="entry name" value="AMINO ACID TRANSPORTER"/>
    <property type="match status" value="1"/>
</dbReference>
<keyword evidence="5 9" id="KW-1133">Transmembrane helix</keyword>
<feature type="compositionally biased region" description="Low complexity" evidence="8">
    <location>
        <begin position="32"/>
        <end position="42"/>
    </location>
</feature>
<feature type="transmembrane region" description="Helical" evidence="9">
    <location>
        <begin position="453"/>
        <end position="475"/>
    </location>
</feature>
<feature type="region of interest" description="Disordered" evidence="8">
    <location>
        <begin position="95"/>
        <end position="124"/>
    </location>
</feature>
<feature type="transmembrane region" description="Helical" evidence="9">
    <location>
        <begin position="294"/>
        <end position="319"/>
    </location>
</feature>
<evidence type="ECO:0000256" key="7">
    <source>
        <dbReference type="ARBA" id="ARBA00049662"/>
    </source>
</evidence>
<name>A0A371GIR1_MUCPR</name>
<dbReference type="Proteomes" id="UP000257109">
    <property type="component" value="Unassembled WGS sequence"/>
</dbReference>
<accession>A0A371GIR1</accession>
<evidence type="ECO:0000256" key="3">
    <source>
        <dbReference type="ARBA" id="ARBA00022692"/>
    </source>
</evidence>
<dbReference type="GO" id="GO:0015179">
    <property type="term" value="F:L-amino acid transmembrane transporter activity"/>
    <property type="evidence" value="ECO:0007669"/>
    <property type="project" value="TreeGrafter"/>
</dbReference>
<comment type="subcellular location">
    <subcellularLocation>
        <location evidence="1">Membrane</location>
        <topology evidence="1">Multi-pass membrane protein</topology>
    </subcellularLocation>
</comment>
<evidence type="ECO:0000256" key="2">
    <source>
        <dbReference type="ARBA" id="ARBA00022448"/>
    </source>
</evidence>
<keyword evidence="12" id="KW-1185">Reference proteome</keyword>
<comment type="similarity">
    <text evidence="7">Belongs to the amino acid/polyamine transporter 2 family. Amino acid/auxin permease (AAAP) (TC 2.A.18.5) subfamily.</text>
</comment>
<reference evidence="11" key="1">
    <citation type="submission" date="2018-05" db="EMBL/GenBank/DDBJ databases">
        <title>Draft genome of Mucuna pruriens seed.</title>
        <authorList>
            <person name="Nnadi N.E."/>
            <person name="Vos R."/>
            <person name="Hasami M.H."/>
            <person name="Devisetty U.K."/>
            <person name="Aguiy J.C."/>
        </authorList>
    </citation>
    <scope>NUCLEOTIDE SEQUENCE [LARGE SCALE GENOMIC DNA]</scope>
    <source>
        <strain evidence="11">JCA_2017</strain>
    </source>
</reference>
<feature type="region of interest" description="Disordered" evidence="8">
    <location>
        <begin position="1"/>
        <end position="47"/>
    </location>
</feature>
<organism evidence="11 12">
    <name type="scientific">Mucuna pruriens</name>
    <name type="common">Velvet bean</name>
    <name type="synonym">Dolichos pruriens</name>
    <dbReference type="NCBI Taxonomy" id="157652"/>
    <lineage>
        <taxon>Eukaryota</taxon>
        <taxon>Viridiplantae</taxon>
        <taxon>Streptophyta</taxon>
        <taxon>Embryophyta</taxon>
        <taxon>Tracheophyta</taxon>
        <taxon>Spermatophyta</taxon>
        <taxon>Magnoliopsida</taxon>
        <taxon>eudicotyledons</taxon>
        <taxon>Gunneridae</taxon>
        <taxon>Pentapetalae</taxon>
        <taxon>rosids</taxon>
        <taxon>fabids</taxon>
        <taxon>Fabales</taxon>
        <taxon>Fabaceae</taxon>
        <taxon>Papilionoideae</taxon>
        <taxon>50 kb inversion clade</taxon>
        <taxon>NPAAA clade</taxon>
        <taxon>indigoferoid/millettioid clade</taxon>
        <taxon>Phaseoleae</taxon>
        <taxon>Mucuna</taxon>
    </lineage>
</organism>
<feature type="transmembrane region" description="Helical" evidence="9">
    <location>
        <begin position="228"/>
        <end position="248"/>
    </location>
</feature>
<keyword evidence="6 9" id="KW-0472">Membrane</keyword>
<keyword evidence="4" id="KW-0029">Amino-acid transport</keyword>
<dbReference type="InterPro" id="IPR013057">
    <property type="entry name" value="AA_transpt_TM"/>
</dbReference>
<keyword evidence="2" id="KW-0813">Transport</keyword>
<dbReference type="STRING" id="157652.A0A371GIR1"/>
<evidence type="ECO:0000256" key="6">
    <source>
        <dbReference type="ARBA" id="ARBA00023136"/>
    </source>
</evidence>
<evidence type="ECO:0000256" key="9">
    <source>
        <dbReference type="SAM" id="Phobius"/>
    </source>
</evidence>
<evidence type="ECO:0000313" key="11">
    <source>
        <dbReference type="EMBL" id="RDX90213.1"/>
    </source>
</evidence>